<comment type="function">
    <text evidence="7">Possible subunit of a heme lyase.</text>
</comment>
<evidence type="ECO:0000256" key="4">
    <source>
        <dbReference type="ARBA" id="ARBA00022729"/>
    </source>
</evidence>
<keyword evidence="3 7" id="KW-0479">Metal-binding</keyword>
<dbReference type="EMBL" id="JAQMHB010000001">
    <property type="protein sequence ID" value="MDS9991189.1"/>
    <property type="molecule type" value="Genomic_DNA"/>
</dbReference>
<keyword evidence="7" id="KW-0472">Membrane</keyword>
<dbReference type="InterPro" id="IPR005616">
    <property type="entry name" value="CcmH/CycL/Ccl2/NrfF_N"/>
</dbReference>
<evidence type="ECO:0000313" key="9">
    <source>
        <dbReference type="EMBL" id="MDS9991189.1"/>
    </source>
</evidence>
<feature type="transmembrane region" description="Helical" evidence="7">
    <location>
        <begin position="123"/>
        <end position="144"/>
    </location>
</feature>
<keyword evidence="4 7" id="KW-0732">Signal</keyword>
<dbReference type="RefSeq" id="WP_209231558.1">
    <property type="nucleotide sequence ID" value="NZ_JAGHXG010000018.1"/>
</dbReference>
<evidence type="ECO:0000256" key="1">
    <source>
        <dbReference type="ARBA" id="ARBA00010342"/>
    </source>
</evidence>
<protein>
    <recommendedName>
        <fullName evidence="7">Cytochrome c-type biogenesis protein</fullName>
    </recommendedName>
</protein>
<evidence type="ECO:0000256" key="6">
    <source>
        <dbReference type="ARBA" id="ARBA00023004"/>
    </source>
</evidence>
<accession>A0ABU2HZ70</accession>
<keyword evidence="7" id="KW-1133">Transmembrane helix</keyword>
<keyword evidence="6 7" id="KW-0408">Iron</keyword>
<dbReference type="Pfam" id="PF03918">
    <property type="entry name" value="CcmH"/>
    <property type="match status" value="1"/>
</dbReference>
<dbReference type="PANTHER" id="PTHR47870:SF1">
    <property type="entry name" value="CYTOCHROME C-TYPE BIOGENESIS PROTEIN CCMH"/>
    <property type="match status" value="1"/>
</dbReference>
<evidence type="ECO:0000256" key="7">
    <source>
        <dbReference type="RuleBase" id="RU364112"/>
    </source>
</evidence>
<sequence>MTIVVRVRRRRWHWRLLWVLWRLLWVLWWLPCAVPAFAQAVDPLPFKDRAQEQRFQQLTAQLRCLVCQNENLADSDATLARDLRHQVFAQLQAGRSDAQIKQYMVDRYSAFVLYDPPLAPGTWLLWFGPALLLLGGAGVVVATLRQRRRAIGAATAEPDAEDAW</sequence>
<evidence type="ECO:0000256" key="5">
    <source>
        <dbReference type="ARBA" id="ARBA00022748"/>
    </source>
</evidence>
<name>A0ABU2HZ70_9XANT</name>
<keyword evidence="10" id="KW-1185">Reference proteome</keyword>
<proteinExistence type="inferred from homology"/>
<dbReference type="Gene3D" id="1.10.8.640">
    <property type="entry name" value="Cytochrome C biogenesis protein"/>
    <property type="match status" value="1"/>
</dbReference>
<dbReference type="PANTHER" id="PTHR47870">
    <property type="entry name" value="CYTOCHROME C-TYPE BIOGENESIS PROTEIN CCMH"/>
    <property type="match status" value="1"/>
</dbReference>
<dbReference type="InterPro" id="IPR038297">
    <property type="entry name" value="CcmH/CycL/NrfF/Ccl2_sf"/>
</dbReference>
<feature type="domain" description="CcmH/CycL/Ccl2/NrfF N-terminal" evidence="8">
    <location>
        <begin position="29"/>
        <end position="155"/>
    </location>
</feature>
<keyword evidence="5" id="KW-0201">Cytochrome c-type biogenesis</keyword>
<evidence type="ECO:0000256" key="2">
    <source>
        <dbReference type="ARBA" id="ARBA00022617"/>
    </source>
</evidence>
<comment type="caution">
    <text evidence="9">The sequence shown here is derived from an EMBL/GenBank/DDBJ whole genome shotgun (WGS) entry which is preliminary data.</text>
</comment>
<keyword evidence="2 7" id="KW-0349">Heme</keyword>
<reference evidence="9 10" key="1">
    <citation type="submission" date="2023-01" db="EMBL/GenBank/DDBJ databases">
        <title>Xanthomonas hawaiianensis sp. nov. isolated from Araceae family in Hawaii.</title>
        <authorList>
            <person name="Chunag S.-C."/>
            <person name="Dobhal S."/>
            <person name="Alvarez A."/>
            <person name="Arif M."/>
        </authorList>
    </citation>
    <scope>NUCLEOTIDE SEQUENCE [LARGE SCALE GENOMIC DNA]</scope>
    <source>
        <strain evidence="9 10">A2111</strain>
    </source>
</reference>
<evidence type="ECO:0000256" key="3">
    <source>
        <dbReference type="ARBA" id="ARBA00022723"/>
    </source>
</evidence>
<comment type="similarity">
    <text evidence="1 7">Belongs to the CcmH/CycL/Ccl2/NrfF family.</text>
</comment>
<gene>
    <name evidence="9" type="ORF">PNQ69_00250</name>
</gene>
<keyword evidence="7" id="KW-0812">Transmembrane</keyword>
<organism evidence="9 10">
    <name type="scientific">Xanthomonas hawaiiensis</name>
    <dbReference type="NCBI Taxonomy" id="3003247"/>
    <lineage>
        <taxon>Bacteria</taxon>
        <taxon>Pseudomonadati</taxon>
        <taxon>Pseudomonadota</taxon>
        <taxon>Gammaproteobacteria</taxon>
        <taxon>Lysobacterales</taxon>
        <taxon>Lysobacteraceae</taxon>
        <taxon>Xanthomonas</taxon>
    </lineage>
</organism>
<evidence type="ECO:0000259" key="8">
    <source>
        <dbReference type="Pfam" id="PF03918"/>
    </source>
</evidence>
<dbReference type="CDD" id="cd16378">
    <property type="entry name" value="CcmH_N"/>
    <property type="match status" value="1"/>
</dbReference>
<dbReference type="InterPro" id="IPR051263">
    <property type="entry name" value="C-type_cytochrome_biogenesis"/>
</dbReference>
<dbReference type="Proteomes" id="UP001260534">
    <property type="component" value="Unassembled WGS sequence"/>
</dbReference>
<evidence type="ECO:0000313" key="10">
    <source>
        <dbReference type="Proteomes" id="UP001260534"/>
    </source>
</evidence>